<proteinExistence type="predicted"/>
<organism evidence="3 4">
    <name type="scientific">Ostreococcus lucimarinus (strain CCE9901)</name>
    <dbReference type="NCBI Taxonomy" id="436017"/>
    <lineage>
        <taxon>Eukaryota</taxon>
        <taxon>Viridiplantae</taxon>
        <taxon>Chlorophyta</taxon>
        <taxon>Mamiellophyceae</taxon>
        <taxon>Mamiellales</taxon>
        <taxon>Bathycoccaceae</taxon>
        <taxon>Ostreococcus</taxon>
    </lineage>
</organism>
<dbReference type="EMBL" id="CP000582">
    <property type="protein sequence ID" value="ABO94621.1"/>
    <property type="molecule type" value="Genomic_DNA"/>
</dbReference>
<evidence type="ECO:0000256" key="1">
    <source>
        <dbReference type="ARBA" id="ARBA00001967"/>
    </source>
</evidence>
<reference evidence="3 4" key="1">
    <citation type="journal article" date="2007" name="Proc. Natl. Acad. Sci. U.S.A.">
        <title>The tiny eukaryote Ostreococcus provides genomic insights into the paradox of plankton speciation.</title>
        <authorList>
            <person name="Palenik B."/>
            <person name="Grimwood J."/>
            <person name="Aerts A."/>
            <person name="Rouze P."/>
            <person name="Salamov A."/>
            <person name="Putnam N."/>
            <person name="Dupont C."/>
            <person name="Jorgensen R."/>
            <person name="Derelle E."/>
            <person name="Rombauts S."/>
            <person name="Zhou K."/>
            <person name="Otillar R."/>
            <person name="Merchant S.S."/>
            <person name="Podell S."/>
            <person name="Gaasterland T."/>
            <person name="Napoli C."/>
            <person name="Gendler K."/>
            <person name="Manuell A."/>
            <person name="Tai V."/>
            <person name="Vallon O."/>
            <person name="Piganeau G."/>
            <person name="Jancek S."/>
            <person name="Heijde M."/>
            <person name="Jabbari K."/>
            <person name="Bowler C."/>
            <person name="Lohr M."/>
            <person name="Robbens S."/>
            <person name="Werner G."/>
            <person name="Dubchak I."/>
            <person name="Pazour G.J."/>
            <person name="Ren Q."/>
            <person name="Paulsen I."/>
            <person name="Delwiche C."/>
            <person name="Schmutz J."/>
            <person name="Rokhsar D."/>
            <person name="Van de Peer Y."/>
            <person name="Moreau H."/>
            <person name="Grigoriev I.V."/>
        </authorList>
    </citation>
    <scope>NUCLEOTIDE SEQUENCE [LARGE SCALE GENOMIC DNA]</scope>
    <source>
        <strain evidence="3 4">CCE9901</strain>
    </source>
</reference>
<dbReference type="Pfam" id="PF01937">
    <property type="entry name" value="ARMT1-like_dom"/>
    <property type="match status" value="1"/>
</dbReference>
<dbReference type="eggNOG" id="KOG4584">
    <property type="taxonomic scope" value="Eukaryota"/>
</dbReference>
<dbReference type="Gramene" id="ABO94621">
    <property type="protein sequence ID" value="ABO94621"/>
    <property type="gene ID" value="OSTLU_29907"/>
</dbReference>
<evidence type="ECO:0000313" key="4">
    <source>
        <dbReference type="Proteomes" id="UP000001568"/>
    </source>
</evidence>
<dbReference type="HOGENOM" id="CLU_039785_1_0_1"/>
<evidence type="ECO:0000259" key="2">
    <source>
        <dbReference type="Pfam" id="PF01937"/>
    </source>
</evidence>
<dbReference type="OMA" id="RFKVEPC"/>
<dbReference type="Gene3D" id="3.40.50.10880">
    <property type="entry name" value="Uncharacterised protein PF01937, DUF89, domain 3"/>
    <property type="match status" value="1"/>
</dbReference>
<feature type="domain" description="Damage-control phosphatase ARMT1-like metal-binding" evidence="2">
    <location>
        <begin position="2"/>
        <end position="261"/>
    </location>
</feature>
<comment type="cofactor">
    <cofactor evidence="1">
        <name>Ni(2+)</name>
        <dbReference type="ChEBI" id="CHEBI:49786"/>
    </cofactor>
</comment>
<dbReference type="GO" id="GO:0015937">
    <property type="term" value="P:coenzyme A biosynthetic process"/>
    <property type="evidence" value="ECO:0007669"/>
    <property type="project" value="InterPro"/>
</dbReference>
<dbReference type="OrthoDB" id="498611at2759"/>
<dbReference type="Proteomes" id="UP000001568">
    <property type="component" value="Chromosome 2"/>
</dbReference>
<name>A4RTD9_OSTLU</name>
<accession>A4RTD9</accession>
<evidence type="ECO:0000313" key="3">
    <source>
        <dbReference type="EMBL" id="ABO94621.1"/>
    </source>
</evidence>
<dbReference type="InterPro" id="IPR004567">
    <property type="entry name" value="Type_II_PanK"/>
</dbReference>
<dbReference type="GO" id="GO:0005524">
    <property type="term" value="F:ATP binding"/>
    <property type="evidence" value="ECO:0007669"/>
    <property type="project" value="InterPro"/>
</dbReference>
<dbReference type="RefSeq" id="XP_001416328.1">
    <property type="nucleotide sequence ID" value="XM_001416291.1"/>
</dbReference>
<dbReference type="PANTHER" id="PTHR12280">
    <property type="entry name" value="PANTOTHENATE KINASE"/>
    <property type="match status" value="1"/>
</dbReference>
<dbReference type="AlphaFoldDB" id="A4RTD9"/>
<gene>
    <name evidence="3" type="ORF">OSTLU_29907</name>
</gene>
<dbReference type="InterPro" id="IPR002791">
    <property type="entry name" value="ARMT1-like_metal-bd"/>
</dbReference>
<sequence length="268" mass="28906">MCRARDGILRRCGFADCFRGVKAAENATALRALAGALAATDGIEDDGERLLALVRGVFAGNIFDLGAASSADLYDTDGVDFASTVNGLKPRPWCVDDFDALRARFATKTHAKAIVFVDNAGADVCLGMIPFIRELLRRGTEVVVAANETPSINDVTALEMREQIIPALLEMGDSVLRDAIVGKRMRVVSSGSDMPVIDLRYLSAEACAEAETCDLLVLEGMGRGIETNLWAKFVKIDALKLGMVKHLEVAELLDGELYDCVCKFDVGR</sequence>
<dbReference type="GeneID" id="5000232"/>
<dbReference type="SUPFAM" id="SSF111321">
    <property type="entry name" value="AF1104-like"/>
    <property type="match status" value="1"/>
</dbReference>
<dbReference type="GO" id="GO:0005829">
    <property type="term" value="C:cytosol"/>
    <property type="evidence" value="ECO:0007669"/>
    <property type="project" value="TreeGrafter"/>
</dbReference>
<dbReference type="InterPro" id="IPR036075">
    <property type="entry name" value="ARMT-1-like_metal-bd_sf"/>
</dbReference>
<keyword evidence="4" id="KW-1185">Reference proteome</keyword>
<dbReference type="GO" id="GO:0004594">
    <property type="term" value="F:pantothenate kinase activity"/>
    <property type="evidence" value="ECO:0007669"/>
    <property type="project" value="TreeGrafter"/>
</dbReference>
<protein>
    <recommendedName>
        <fullName evidence="2">Damage-control phosphatase ARMT1-like metal-binding domain-containing protein</fullName>
    </recommendedName>
</protein>
<dbReference type="PANTHER" id="PTHR12280:SF35">
    <property type="entry name" value="4'-PHOSPHOPANTETHEINE PHOSPHATASE"/>
    <property type="match status" value="1"/>
</dbReference>
<dbReference type="STRING" id="436017.A4RTD9"/>
<dbReference type="GO" id="GO:0005634">
    <property type="term" value="C:nucleus"/>
    <property type="evidence" value="ECO:0007669"/>
    <property type="project" value="TreeGrafter"/>
</dbReference>
<dbReference type="KEGG" id="olu:OSTLU_29907"/>
<dbReference type="Gene3D" id="1.10.285.20">
    <property type="entry name" value="Uncharacterised protein PF01937, DUF89, domain 2"/>
    <property type="match status" value="1"/>
</dbReference>